<dbReference type="STRING" id="1237149.C900_00151"/>
<dbReference type="InterPro" id="IPR025293">
    <property type="entry name" value="YfiR/HmsC-like"/>
</dbReference>
<dbReference type="AlphaFoldDB" id="L8JVJ0"/>
<name>L8JVJ0_9BACT</name>
<sequence length="175" mass="19605">MQIPIRYGYFILFILALAFASPQNAKAQASSYEELQAAYIYNFAKYIRWPEEQPTFVIGIVGDNEGILTVLTNVLKSKKIGGKPVEVGNVDKTDTLTQYHILYIPHTESKKVEGITQSLQGKSVLVVTERDMIKKGASISFTVIDNKLRFKLNREVLQNARLIASEGLIKLAIVE</sequence>
<evidence type="ECO:0000313" key="3">
    <source>
        <dbReference type="Proteomes" id="UP000011135"/>
    </source>
</evidence>
<accession>L8JVJ0</accession>
<feature type="chain" id="PRO_5003994251" evidence="1">
    <location>
        <begin position="28"/>
        <end position="175"/>
    </location>
</feature>
<gene>
    <name evidence="2" type="ORF">C900_00151</name>
</gene>
<keyword evidence="2" id="KW-0812">Transmembrane</keyword>
<evidence type="ECO:0000256" key="1">
    <source>
        <dbReference type="SAM" id="SignalP"/>
    </source>
</evidence>
<dbReference type="Pfam" id="PF13689">
    <property type="entry name" value="DUF4154"/>
    <property type="match status" value="1"/>
</dbReference>
<organism evidence="2 3">
    <name type="scientific">Fulvivirga imtechensis AK7</name>
    <dbReference type="NCBI Taxonomy" id="1237149"/>
    <lineage>
        <taxon>Bacteria</taxon>
        <taxon>Pseudomonadati</taxon>
        <taxon>Bacteroidota</taxon>
        <taxon>Cytophagia</taxon>
        <taxon>Cytophagales</taxon>
        <taxon>Fulvivirgaceae</taxon>
        <taxon>Fulvivirga</taxon>
    </lineage>
</organism>
<dbReference type="EMBL" id="AMZN01000010">
    <property type="protein sequence ID" value="ELR73071.1"/>
    <property type="molecule type" value="Genomic_DNA"/>
</dbReference>
<dbReference type="OrthoDB" id="1342147at2"/>
<keyword evidence="2" id="KW-0472">Membrane</keyword>
<dbReference type="eggNOG" id="COG2205">
    <property type="taxonomic scope" value="Bacteria"/>
</dbReference>
<keyword evidence="1" id="KW-0732">Signal</keyword>
<dbReference type="RefSeq" id="WP_009578374.1">
    <property type="nucleotide sequence ID" value="NZ_AMZN01000010.1"/>
</dbReference>
<feature type="signal peptide" evidence="1">
    <location>
        <begin position="1"/>
        <end position="27"/>
    </location>
</feature>
<reference evidence="2 3" key="1">
    <citation type="submission" date="2012-12" db="EMBL/GenBank/DDBJ databases">
        <title>Genome assembly of Fulvivirga imtechensis AK7.</title>
        <authorList>
            <person name="Nupur N."/>
            <person name="Khatri I."/>
            <person name="Kumar R."/>
            <person name="Subramanian S."/>
            <person name="Pinnaka A."/>
        </authorList>
    </citation>
    <scope>NUCLEOTIDE SEQUENCE [LARGE SCALE GENOMIC DNA]</scope>
    <source>
        <strain evidence="2 3">AK7</strain>
    </source>
</reference>
<protein>
    <submittedName>
        <fullName evidence="2">Putative transmembrane protein</fullName>
    </submittedName>
</protein>
<comment type="caution">
    <text evidence="2">The sequence shown here is derived from an EMBL/GenBank/DDBJ whole genome shotgun (WGS) entry which is preliminary data.</text>
</comment>
<dbReference type="Proteomes" id="UP000011135">
    <property type="component" value="Unassembled WGS sequence"/>
</dbReference>
<evidence type="ECO:0000313" key="2">
    <source>
        <dbReference type="EMBL" id="ELR73071.1"/>
    </source>
</evidence>
<proteinExistence type="predicted"/>
<keyword evidence="3" id="KW-1185">Reference proteome</keyword>